<feature type="repeat" description="TPR" evidence="5">
    <location>
        <begin position="586"/>
        <end position="619"/>
    </location>
</feature>
<proteinExistence type="predicted"/>
<protein>
    <submittedName>
        <fullName evidence="10">Serine/threonine protein kinase</fullName>
    </submittedName>
</protein>
<dbReference type="SMART" id="SM00028">
    <property type="entry name" value="TPR"/>
    <property type="match status" value="14"/>
</dbReference>
<dbReference type="Gene3D" id="3.30.200.20">
    <property type="entry name" value="Phosphorylase Kinase, domain 1"/>
    <property type="match status" value="1"/>
</dbReference>
<dbReference type="Gene3D" id="1.25.40.10">
    <property type="entry name" value="Tetratricopeptide repeat domain"/>
    <property type="match status" value="6"/>
</dbReference>
<feature type="domain" description="Protein kinase" evidence="9">
    <location>
        <begin position="74"/>
        <end position="327"/>
    </location>
</feature>
<dbReference type="CDD" id="cd14014">
    <property type="entry name" value="STKc_PknB_like"/>
    <property type="match status" value="1"/>
</dbReference>
<dbReference type="InterPro" id="IPR050498">
    <property type="entry name" value="Ycf3"/>
</dbReference>
<dbReference type="InterPro" id="IPR000719">
    <property type="entry name" value="Prot_kinase_dom"/>
</dbReference>
<dbReference type="PROSITE" id="PS50011">
    <property type="entry name" value="PROTEIN_KINASE_DOM"/>
    <property type="match status" value="1"/>
</dbReference>
<dbReference type="InterPro" id="IPR017441">
    <property type="entry name" value="Protein_kinase_ATP_BS"/>
</dbReference>
<dbReference type="Pfam" id="PF00515">
    <property type="entry name" value="TPR_1"/>
    <property type="match status" value="1"/>
</dbReference>
<dbReference type="Pfam" id="PF13414">
    <property type="entry name" value="TPR_11"/>
    <property type="match status" value="1"/>
</dbReference>
<evidence type="ECO:0000256" key="4">
    <source>
        <dbReference type="ARBA" id="ARBA00022840"/>
    </source>
</evidence>
<feature type="repeat" description="TPR" evidence="5">
    <location>
        <begin position="687"/>
        <end position="720"/>
    </location>
</feature>
<feature type="repeat" description="TPR" evidence="5">
    <location>
        <begin position="451"/>
        <end position="484"/>
    </location>
</feature>
<dbReference type="GO" id="GO:0005524">
    <property type="term" value="F:ATP binding"/>
    <property type="evidence" value="ECO:0007669"/>
    <property type="project" value="UniProtKB-UniRule"/>
</dbReference>
<accession>A0A5S9F2Z7</accession>
<evidence type="ECO:0000256" key="1">
    <source>
        <dbReference type="ARBA" id="ARBA00022737"/>
    </source>
</evidence>
<dbReference type="SUPFAM" id="SSF56112">
    <property type="entry name" value="Protein kinase-like (PK-like)"/>
    <property type="match status" value="1"/>
</dbReference>
<dbReference type="SUPFAM" id="SSF81901">
    <property type="entry name" value="HCP-like"/>
    <property type="match status" value="1"/>
</dbReference>
<feature type="binding site" evidence="6">
    <location>
        <position position="103"/>
    </location>
    <ligand>
        <name>ATP</name>
        <dbReference type="ChEBI" id="CHEBI:30616"/>
    </ligand>
</feature>
<dbReference type="PROSITE" id="PS00107">
    <property type="entry name" value="PROTEIN_KINASE_ATP"/>
    <property type="match status" value="1"/>
</dbReference>
<dbReference type="Proteomes" id="UP000326354">
    <property type="component" value="Chromosome"/>
</dbReference>
<feature type="repeat" description="TPR" evidence="5">
    <location>
        <begin position="755"/>
        <end position="788"/>
    </location>
</feature>
<keyword evidence="8" id="KW-1133">Transmembrane helix</keyword>
<dbReference type="Pfam" id="PF13181">
    <property type="entry name" value="TPR_8"/>
    <property type="match status" value="7"/>
</dbReference>
<feature type="region of interest" description="Disordered" evidence="7">
    <location>
        <begin position="1"/>
        <end position="33"/>
    </location>
</feature>
<keyword evidence="8" id="KW-0812">Transmembrane</keyword>
<dbReference type="PANTHER" id="PTHR44858:SF1">
    <property type="entry name" value="UDP-N-ACETYLGLUCOSAMINE--PEPTIDE N-ACETYLGLUCOSAMINYLTRANSFERASE SPINDLY-RELATED"/>
    <property type="match status" value="1"/>
</dbReference>
<dbReference type="SUPFAM" id="SSF48452">
    <property type="entry name" value="TPR-like"/>
    <property type="match status" value="1"/>
</dbReference>
<reference evidence="10 11" key="1">
    <citation type="submission" date="2019-08" db="EMBL/GenBank/DDBJ databases">
        <title>Complete genome sequence of Candidatus Uab amorphum.</title>
        <authorList>
            <person name="Shiratori T."/>
            <person name="Suzuki S."/>
            <person name="Kakizawa Y."/>
            <person name="Ishida K."/>
        </authorList>
    </citation>
    <scope>NUCLEOTIDE SEQUENCE [LARGE SCALE GENOMIC DNA]</scope>
    <source>
        <strain evidence="10 11">SRT547</strain>
    </source>
</reference>
<evidence type="ECO:0000256" key="5">
    <source>
        <dbReference type="PROSITE-ProRule" id="PRU00339"/>
    </source>
</evidence>
<keyword evidence="10" id="KW-0418">Kinase</keyword>
<feature type="repeat" description="TPR" evidence="5">
    <location>
        <begin position="383"/>
        <end position="416"/>
    </location>
</feature>
<evidence type="ECO:0000256" key="8">
    <source>
        <dbReference type="SAM" id="Phobius"/>
    </source>
</evidence>
<keyword evidence="8" id="KW-0472">Membrane</keyword>
<evidence type="ECO:0000259" key="9">
    <source>
        <dbReference type="PROSITE" id="PS50011"/>
    </source>
</evidence>
<dbReference type="PANTHER" id="PTHR44858">
    <property type="entry name" value="TETRATRICOPEPTIDE REPEAT PROTEIN 6"/>
    <property type="match status" value="1"/>
</dbReference>
<feature type="compositionally biased region" description="Polar residues" evidence="7">
    <location>
        <begin position="1"/>
        <end position="11"/>
    </location>
</feature>
<dbReference type="InterPro" id="IPR011009">
    <property type="entry name" value="Kinase-like_dom_sf"/>
</dbReference>
<feature type="repeat" description="TPR" evidence="5">
    <location>
        <begin position="789"/>
        <end position="822"/>
    </location>
</feature>
<dbReference type="PROSITE" id="PS50293">
    <property type="entry name" value="TPR_REGION"/>
    <property type="match status" value="1"/>
</dbReference>
<dbReference type="GO" id="GO:0004674">
    <property type="term" value="F:protein serine/threonine kinase activity"/>
    <property type="evidence" value="ECO:0007669"/>
    <property type="project" value="UniProtKB-KW"/>
</dbReference>
<evidence type="ECO:0000313" key="11">
    <source>
        <dbReference type="Proteomes" id="UP000326354"/>
    </source>
</evidence>
<gene>
    <name evidence="10" type="ORF">UABAM_02573</name>
</gene>
<dbReference type="Pfam" id="PF13432">
    <property type="entry name" value="TPR_16"/>
    <property type="match status" value="1"/>
</dbReference>
<keyword evidence="10" id="KW-0723">Serine/threonine-protein kinase</keyword>
<dbReference type="RefSeq" id="WP_151968387.1">
    <property type="nucleotide sequence ID" value="NZ_AP019860.1"/>
</dbReference>
<feature type="repeat" description="TPR" evidence="5">
    <location>
        <begin position="653"/>
        <end position="686"/>
    </location>
</feature>
<evidence type="ECO:0000256" key="6">
    <source>
        <dbReference type="PROSITE-ProRule" id="PRU10141"/>
    </source>
</evidence>
<dbReference type="EMBL" id="AP019860">
    <property type="protein sequence ID" value="BBM84217.1"/>
    <property type="molecule type" value="Genomic_DNA"/>
</dbReference>
<dbReference type="PROSITE" id="PS00108">
    <property type="entry name" value="PROTEIN_KINASE_ST"/>
    <property type="match status" value="1"/>
</dbReference>
<dbReference type="SMART" id="SM00220">
    <property type="entry name" value="S_TKc"/>
    <property type="match status" value="1"/>
</dbReference>
<dbReference type="InterPro" id="IPR011990">
    <property type="entry name" value="TPR-like_helical_dom_sf"/>
</dbReference>
<evidence type="ECO:0000256" key="3">
    <source>
        <dbReference type="ARBA" id="ARBA00022803"/>
    </source>
</evidence>
<keyword evidence="1" id="KW-0677">Repeat</keyword>
<dbReference type="KEGG" id="uam:UABAM_02573"/>
<keyword evidence="4 6" id="KW-0067">ATP-binding</keyword>
<feature type="repeat" description="TPR" evidence="5">
    <location>
        <begin position="552"/>
        <end position="585"/>
    </location>
</feature>
<keyword evidence="2 6" id="KW-0547">Nucleotide-binding</keyword>
<dbReference type="InterPro" id="IPR019734">
    <property type="entry name" value="TPR_rpt"/>
</dbReference>
<sequence>MQNQHNQNKKFSSAKDAKIPSDHSDFPNAEHKVPDTSNAIGDSFFISSQNQNNQCSEQHELSFALACGETFSRYFIHEELGRGGMGIVYKAFDKQLQRVVALKIVLEARHRDIQRFRLESAAMAQLNHPGITSLYEFGETPRPHFTMEYVDGCTLADLVQQKNIKPLFLINVLTEVCQALAHAHQKGIVHRDIKPSNIMFTKEGQTKIMDFGLAKVHNFGDKDLSKTGDIIGSIHYMAPEQINGKANAQSDIYSFGATMYEALTYQCVHDGDSFQNILFDILNKTPILPRQINPKISPYLEAICLKCLEKKPQERYENFKQLVREFKNLKNNRPIMAKPHTAWDGMKIFAQRYGFICAGILTLVTAVLATFMITQWALNIPKHEVYAKEASIYKESGQYQKALVFYSKALAQNPNYALAYRERAFVRINQKDYYPALTDINKAIHLEKQNPINFQIQGYAHVKLGQYQKALDSFTHALLIKPTYILYIRRSEAYTALRQYEKAVEDLNMAITIDANRTSAYGSRGNIYLALRNYKRALQDFDQVISMNPNDDIAYNNRATLYTQLKQYDKALRDLDIAASINPKDVKIYYNRGLLYRKIHLYEKSIEPLSQAIRLQPNYANAYSVRARSFYQLRRYREAMKDINKAISITPYWNYYLHRSNFYSDFGKHQEALRDLNRAIKLSPKNHLLYTRRGYQYAFLQKHDIAIQNYNTAISLNRKNVDAYYYKALSYATQKKYQLALEDLSRAMYLSPRNYQIRHSRGELYLSLKKYHKALNDFNECVKKIPNNYKSLAKRGVVYAHLKKPQKAMSDLQQAIDLNPDYPNSYVCRGEVFRTLRQYKLAIQDWKKALSLGYGDQAGIKKQIKELQQKMK</sequence>
<evidence type="ECO:0000256" key="2">
    <source>
        <dbReference type="ARBA" id="ARBA00022741"/>
    </source>
</evidence>
<dbReference type="PROSITE" id="PS50005">
    <property type="entry name" value="TPR"/>
    <property type="match status" value="10"/>
</dbReference>
<dbReference type="InterPro" id="IPR008271">
    <property type="entry name" value="Ser/Thr_kinase_AS"/>
</dbReference>
<feature type="compositionally biased region" description="Basic and acidic residues" evidence="7">
    <location>
        <begin position="13"/>
        <end position="33"/>
    </location>
</feature>
<dbReference type="Pfam" id="PF00069">
    <property type="entry name" value="Pkinase"/>
    <property type="match status" value="1"/>
</dbReference>
<dbReference type="AlphaFoldDB" id="A0A5S9F2Z7"/>
<keyword evidence="3 5" id="KW-0802">TPR repeat</keyword>
<evidence type="ECO:0000313" key="10">
    <source>
        <dbReference type="EMBL" id="BBM84217.1"/>
    </source>
</evidence>
<dbReference type="OrthoDB" id="258731at2"/>
<keyword evidence="11" id="KW-1185">Reference proteome</keyword>
<feature type="transmembrane region" description="Helical" evidence="8">
    <location>
        <begin position="353"/>
        <end position="378"/>
    </location>
</feature>
<feature type="repeat" description="TPR" evidence="5">
    <location>
        <begin position="721"/>
        <end position="754"/>
    </location>
</feature>
<keyword evidence="10" id="KW-0808">Transferase</keyword>
<dbReference type="Gene3D" id="1.10.510.10">
    <property type="entry name" value="Transferase(Phosphotransferase) domain 1"/>
    <property type="match status" value="1"/>
</dbReference>
<evidence type="ECO:0000256" key="7">
    <source>
        <dbReference type="SAM" id="MobiDB-lite"/>
    </source>
</evidence>
<feature type="repeat" description="TPR" evidence="5">
    <location>
        <begin position="518"/>
        <end position="551"/>
    </location>
</feature>
<name>A0A5S9F2Z7_UABAM</name>
<organism evidence="10 11">
    <name type="scientific">Uabimicrobium amorphum</name>
    <dbReference type="NCBI Taxonomy" id="2596890"/>
    <lineage>
        <taxon>Bacteria</taxon>
        <taxon>Pseudomonadati</taxon>
        <taxon>Planctomycetota</taxon>
        <taxon>Candidatus Uabimicrobiia</taxon>
        <taxon>Candidatus Uabimicrobiales</taxon>
        <taxon>Candidatus Uabimicrobiaceae</taxon>
        <taxon>Candidatus Uabimicrobium</taxon>
    </lineage>
</organism>